<dbReference type="InterPro" id="IPR036390">
    <property type="entry name" value="WH_DNA-bd_sf"/>
</dbReference>
<organism evidence="7 8">
    <name type="scientific">Acetobacter estunensis</name>
    <dbReference type="NCBI Taxonomy" id="104097"/>
    <lineage>
        <taxon>Bacteria</taxon>
        <taxon>Pseudomonadati</taxon>
        <taxon>Pseudomonadota</taxon>
        <taxon>Alphaproteobacteria</taxon>
        <taxon>Acetobacterales</taxon>
        <taxon>Acetobacteraceae</taxon>
        <taxon>Acetobacter</taxon>
    </lineage>
</organism>
<dbReference type="PANTHER" id="PTHR33154">
    <property type="entry name" value="TRANSCRIPTIONAL REGULATOR, ARSR FAMILY"/>
    <property type="match status" value="1"/>
</dbReference>
<dbReference type="GO" id="GO:0046685">
    <property type="term" value="P:response to arsenic-containing substance"/>
    <property type="evidence" value="ECO:0007669"/>
    <property type="project" value="UniProtKB-KW"/>
</dbReference>
<dbReference type="InterPro" id="IPR011991">
    <property type="entry name" value="ArsR-like_HTH"/>
</dbReference>
<dbReference type="PROSITE" id="PS50987">
    <property type="entry name" value="HTH_ARSR_2"/>
    <property type="match status" value="1"/>
</dbReference>
<evidence type="ECO:0000256" key="3">
    <source>
        <dbReference type="ARBA" id="ARBA00023125"/>
    </source>
</evidence>
<evidence type="ECO:0000256" key="4">
    <source>
        <dbReference type="ARBA" id="ARBA00023163"/>
    </source>
</evidence>
<dbReference type="Gene3D" id="1.10.10.10">
    <property type="entry name" value="Winged helix-like DNA-binding domain superfamily/Winged helix DNA-binding domain"/>
    <property type="match status" value="1"/>
</dbReference>
<keyword evidence="8" id="KW-1185">Reference proteome</keyword>
<proteinExistence type="predicted"/>
<dbReference type="NCBIfam" id="NF033788">
    <property type="entry name" value="HTH_metalloreg"/>
    <property type="match status" value="1"/>
</dbReference>
<accession>A0A967B7Q5</accession>
<evidence type="ECO:0000313" key="7">
    <source>
        <dbReference type="EMBL" id="NHO53711.1"/>
    </source>
</evidence>
<evidence type="ECO:0000256" key="2">
    <source>
        <dbReference type="ARBA" id="ARBA00023015"/>
    </source>
</evidence>
<dbReference type="GO" id="GO:0003700">
    <property type="term" value="F:DNA-binding transcription factor activity"/>
    <property type="evidence" value="ECO:0007669"/>
    <property type="project" value="InterPro"/>
</dbReference>
<evidence type="ECO:0000313" key="8">
    <source>
        <dbReference type="Proteomes" id="UP000597459"/>
    </source>
</evidence>
<keyword evidence="4" id="KW-0804">Transcription</keyword>
<dbReference type="InterPro" id="IPR001845">
    <property type="entry name" value="HTH_ArsR_DNA-bd_dom"/>
</dbReference>
<gene>
    <name evidence="7" type="ORF">GOB87_06995</name>
</gene>
<dbReference type="PANTHER" id="PTHR33154:SF18">
    <property type="entry name" value="ARSENICAL RESISTANCE OPERON REPRESSOR"/>
    <property type="match status" value="1"/>
</dbReference>
<dbReference type="CDD" id="cd00090">
    <property type="entry name" value="HTH_ARSR"/>
    <property type="match status" value="1"/>
</dbReference>
<dbReference type="InterPro" id="IPR051081">
    <property type="entry name" value="HTH_MetalResp_TranReg"/>
</dbReference>
<dbReference type="Proteomes" id="UP000597459">
    <property type="component" value="Unassembled WGS sequence"/>
</dbReference>
<dbReference type="EMBL" id="WOTH01000010">
    <property type="protein sequence ID" value="NHO53711.1"/>
    <property type="molecule type" value="Genomic_DNA"/>
</dbReference>
<comment type="caution">
    <text evidence="7">The sequence shown here is derived from an EMBL/GenBank/DDBJ whole genome shotgun (WGS) entry which is preliminary data.</text>
</comment>
<dbReference type="Pfam" id="PF01022">
    <property type="entry name" value="HTH_5"/>
    <property type="match status" value="1"/>
</dbReference>
<evidence type="ECO:0000256" key="1">
    <source>
        <dbReference type="ARBA" id="ARBA00022849"/>
    </source>
</evidence>
<keyword evidence="2" id="KW-0805">Transcription regulation</keyword>
<keyword evidence="1" id="KW-0059">Arsenical resistance</keyword>
<dbReference type="PRINTS" id="PR00778">
    <property type="entry name" value="HTHARSR"/>
</dbReference>
<dbReference type="SMART" id="SM00418">
    <property type="entry name" value="HTH_ARSR"/>
    <property type="match status" value="1"/>
</dbReference>
<evidence type="ECO:0000256" key="5">
    <source>
        <dbReference type="SAM" id="MobiDB-lite"/>
    </source>
</evidence>
<protein>
    <submittedName>
        <fullName evidence="7">Metalloregulator ArsR/SmtB family transcription factor</fullName>
    </submittedName>
</protein>
<dbReference type="AlphaFoldDB" id="A0A967B7Q5"/>
<name>A0A967B7Q5_9PROT</name>
<reference evidence="7" key="1">
    <citation type="submission" date="2019-11" db="EMBL/GenBank/DDBJ databases">
        <title>Description of new Acetobacter species.</title>
        <authorList>
            <person name="Cleenwerck I."/>
            <person name="Sombolestani A.S."/>
        </authorList>
    </citation>
    <scope>NUCLEOTIDE SEQUENCE</scope>
    <source>
        <strain evidence="7">LMG 1626</strain>
    </source>
</reference>
<dbReference type="InterPro" id="IPR036388">
    <property type="entry name" value="WH-like_DNA-bd_sf"/>
</dbReference>
<evidence type="ECO:0000259" key="6">
    <source>
        <dbReference type="PROSITE" id="PS50987"/>
    </source>
</evidence>
<dbReference type="SUPFAM" id="SSF46785">
    <property type="entry name" value="Winged helix' DNA-binding domain"/>
    <property type="match status" value="1"/>
</dbReference>
<dbReference type="RefSeq" id="WP_166314250.1">
    <property type="nucleotide sequence ID" value="NZ_WOTH01000010.1"/>
</dbReference>
<keyword evidence="3" id="KW-0238">DNA-binding</keyword>
<dbReference type="GO" id="GO:0003677">
    <property type="term" value="F:DNA binding"/>
    <property type="evidence" value="ECO:0007669"/>
    <property type="project" value="UniProtKB-KW"/>
</dbReference>
<sequence length="143" mass="15255">MSTLTADEAKTLSERLRLFAQPQRLLILSTLLAGELAVSDIETRTGVTQPTLSQQIGTLRRAGVLAARRDSRSMYYSFASEDELKRARLLMGVLDMPVPEGPPLSRASSAPVVQAQPSPRTTVGGGACFAQVKVTGRSPGGSR</sequence>
<feature type="region of interest" description="Disordered" evidence="5">
    <location>
        <begin position="101"/>
        <end position="120"/>
    </location>
</feature>
<feature type="domain" description="HTH arsR-type" evidence="6">
    <location>
        <begin position="4"/>
        <end position="101"/>
    </location>
</feature>